<evidence type="ECO:0000256" key="1">
    <source>
        <dbReference type="PROSITE-ProRule" id="PRU00042"/>
    </source>
</evidence>
<reference evidence="3 4" key="1">
    <citation type="submission" date="2022-01" db="EMBL/GenBank/DDBJ databases">
        <authorList>
            <person name="Xiong W."/>
            <person name="Schranz E."/>
        </authorList>
    </citation>
    <scope>NUCLEOTIDE SEQUENCE [LARGE SCALE GENOMIC DNA]</scope>
</reference>
<dbReference type="PANTHER" id="PTHR47593:SF8">
    <property type="entry name" value="OS12G0581900 PROTEIN"/>
    <property type="match status" value="1"/>
</dbReference>
<feature type="domain" description="C2H2-type" evidence="2">
    <location>
        <begin position="42"/>
        <end position="69"/>
    </location>
</feature>
<dbReference type="InterPro" id="IPR013087">
    <property type="entry name" value="Znf_C2H2_type"/>
</dbReference>
<dbReference type="Proteomes" id="UP001157418">
    <property type="component" value="Unassembled WGS sequence"/>
</dbReference>
<proteinExistence type="predicted"/>
<keyword evidence="4" id="KW-1185">Reference proteome</keyword>
<evidence type="ECO:0000313" key="4">
    <source>
        <dbReference type="Proteomes" id="UP001157418"/>
    </source>
</evidence>
<dbReference type="Gene3D" id="3.30.160.60">
    <property type="entry name" value="Classic Zinc Finger"/>
    <property type="match status" value="1"/>
</dbReference>
<keyword evidence="1" id="KW-0862">Zinc</keyword>
<dbReference type="PANTHER" id="PTHR47593">
    <property type="entry name" value="ZINC FINGER PROTEIN 4-LIKE"/>
    <property type="match status" value="1"/>
</dbReference>
<protein>
    <recommendedName>
        <fullName evidence="2">C2H2-type domain-containing protein</fullName>
    </recommendedName>
</protein>
<evidence type="ECO:0000313" key="3">
    <source>
        <dbReference type="EMBL" id="CAH1434348.1"/>
    </source>
</evidence>
<name>A0AAU9N1V3_9ASTR</name>
<gene>
    <name evidence="3" type="ORF">LVIROSA_LOCUS20873</name>
</gene>
<dbReference type="InterPro" id="IPR053266">
    <property type="entry name" value="Zinc_finger_protein_7"/>
</dbReference>
<dbReference type="EMBL" id="CAKMRJ010003455">
    <property type="protein sequence ID" value="CAH1434348.1"/>
    <property type="molecule type" value="Genomic_DNA"/>
</dbReference>
<dbReference type="InterPro" id="IPR036236">
    <property type="entry name" value="Znf_C2H2_sf"/>
</dbReference>
<dbReference type="GO" id="GO:0008270">
    <property type="term" value="F:zinc ion binding"/>
    <property type="evidence" value="ECO:0007669"/>
    <property type="project" value="UniProtKB-KW"/>
</dbReference>
<evidence type="ECO:0000259" key="2">
    <source>
        <dbReference type="PROSITE" id="PS50157"/>
    </source>
</evidence>
<keyword evidence="1" id="KW-0479">Metal-binding</keyword>
<dbReference type="PROSITE" id="PS50157">
    <property type="entry name" value="ZINC_FINGER_C2H2_2"/>
    <property type="match status" value="1"/>
</dbReference>
<dbReference type="SUPFAM" id="SSF57667">
    <property type="entry name" value="beta-beta-alpha zinc fingers"/>
    <property type="match status" value="1"/>
</dbReference>
<comment type="caution">
    <text evidence="3">The sequence shown here is derived from an EMBL/GenBank/DDBJ whole genome shotgun (WGS) entry which is preliminary data.</text>
</comment>
<organism evidence="3 4">
    <name type="scientific">Lactuca virosa</name>
    <dbReference type="NCBI Taxonomy" id="75947"/>
    <lineage>
        <taxon>Eukaryota</taxon>
        <taxon>Viridiplantae</taxon>
        <taxon>Streptophyta</taxon>
        <taxon>Embryophyta</taxon>
        <taxon>Tracheophyta</taxon>
        <taxon>Spermatophyta</taxon>
        <taxon>Magnoliopsida</taxon>
        <taxon>eudicotyledons</taxon>
        <taxon>Gunneridae</taxon>
        <taxon>Pentapetalae</taxon>
        <taxon>asterids</taxon>
        <taxon>campanulids</taxon>
        <taxon>Asterales</taxon>
        <taxon>Asteraceae</taxon>
        <taxon>Cichorioideae</taxon>
        <taxon>Cichorieae</taxon>
        <taxon>Lactucinae</taxon>
        <taxon>Lactuca</taxon>
    </lineage>
</organism>
<keyword evidence="1" id="KW-0863">Zinc-finger</keyword>
<dbReference type="AlphaFoldDB" id="A0AAU9N1V3"/>
<dbReference type="PROSITE" id="PS00028">
    <property type="entry name" value="ZINC_FINGER_C2H2_1"/>
    <property type="match status" value="1"/>
</dbReference>
<accession>A0AAU9N1V3</accession>
<sequence length="157" mass="17487">MDPRSDKSGENLDAQKQWLKLSLGPYLGGSSSSSRPTTSMKYTCSFCGKKFYSPQALGGHQNGHRRERDAAKRYRAVKINQSIMNVHSNLVVNTPARDRETHVARLLDDGDGFGVACVHPYAIEDSVDLEWPGSFYYNPQPASQQSDPNLLDLNLKL</sequence>